<dbReference type="InterPro" id="IPR013525">
    <property type="entry name" value="ABC2_TM"/>
</dbReference>
<feature type="transmembrane region" description="Helical" evidence="5">
    <location>
        <begin position="354"/>
        <end position="376"/>
    </location>
</feature>
<dbReference type="Gene3D" id="3.40.1710.10">
    <property type="entry name" value="abc type-2 transporter like domain"/>
    <property type="match status" value="1"/>
</dbReference>
<evidence type="ECO:0000313" key="8">
    <source>
        <dbReference type="Proteomes" id="UP001519272"/>
    </source>
</evidence>
<evidence type="ECO:0000256" key="4">
    <source>
        <dbReference type="ARBA" id="ARBA00023136"/>
    </source>
</evidence>
<protein>
    <submittedName>
        <fullName evidence="7">ABC-2 type transport system permease protein</fullName>
    </submittedName>
</protein>
<evidence type="ECO:0000313" key="7">
    <source>
        <dbReference type="EMBL" id="MBP1906845.1"/>
    </source>
</evidence>
<comment type="caution">
    <text evidence="7">The sequence shown here is derived from an EMBL/GenBank/DDBJ whole genome shotgun (WGS) entry which is preliminary data.</text>
</comment>
<comment type="subcellular location">
    <subcellularLocation>
        <location evidence="1">Membrane</location>
        <topology evidence="1">Multi-pass membrane protein</topology>
    </subcellularLocation>
</comment>
<evidence type="ECO:0000256" key="2">
    <source>
        <dbReference type="ARBA" id="ARBA00022692"/>
    </source>
</evidence>
<feature type="transmembrane region" description="Helical" evidence="5">
    <location>
        <begin position="304"/>
        <end position="322"/>
    </location>
</feature>
<evidence type="ECO:0000256" key="1">
    <source>
        <dbReference type="ARBA" id="ARBA00004141"/>
    </source>
</evidence>
<evidence type="ECO:0000259" key="6">
    <source>
        <dbReference type="PROSITE" id="PS51012"/>
    </source>
</evidence>
<evidence type="ECO:0000256" key="3">
    <source>
        <dbReference type="ARBA" id="ARBA00022989"/>
    </source>
</evidence>
<sequence>MNSLTIAWNMVKRTIGTRKGFLLQIVLPSIVVAVLAGFVGGGSDSKFTIAYVNHEQDGIASKSLIKQLAEIENYDMREFQTEADMKDNLLRFKAGLGISIPDNFTEALFAGQTPITPVYEMVTSQDSYMARVKLDEDISMLHDIAIQSGVSTQGGDREESFIKIFEAVGQAKITTQKLDLQLYPKEGLSLVTGFTLMFLMGLVSNTVLHIAQDRSQRTLARIYTAPVTSFQITVGNFLGSLCVGLLQIIIIVLVSRYVMGYEYGVALLPHIVILSAFMLVTMGIASTVAGFIRNPQNIGMLNNLIIFPTCMLGGCFWPITFMPDFMQRIANFVPQKWAIQAVEELSAGNSLDSIVIPLSILGLMALILLTVGSAILRPQDRSRSM</sequence>
<feature type="transmembrane region" description="Helical" evidence="5">
    <location>
        <begin position="21"/>
        <end position="39"/>
    </location>
</feature>
<feature type="transmembrane region" description="Helical" evidence="5">
    <location>
        <begin position="188"/>
        <end position="211"/>
    </location>
</feature>
<feature type="transmembrane region" description="Helical" evidence="5">
    <location>
        <begin position="267"/>
        <end position="292"/>
    </location>
</feature>
<feature type="domain" description="ABC transmembrane type-2" evidence="6">
    <location>
        <begin position="149"/>
        <end position="379"/>
    </location>
</feature>
<dbReference type="Proteomes" id="UP001519272">
    <property type="component" value="Unassembled WGS sequence"/>
</dbReference>
<keyword evidence="3 5" id="KW-1133">Transmembrane helix</keyword>
<reference evidence="7 8" key="1">
    <citation type="submission" date="2021-03" db="EMBL/GenBank/DDBJ databases">
        <title>Genomic Encyclopedia of Type Strains, Phase IV (KMG-IV): sequencing the most valuable type-strain genomes for metagenomic binning, comparative biology and taxonomic classification.</title>
        <authorList>
            <person name="Goeker M."/>
        </authorList>
    </citation>
    <scope>NUCLEOTIDE SEQUENCE [LARGE SCALE GENOMIC DNA]</scope>
    <source>
        <strain evidence="7 8">DSM 14349</strain>
    </source>
</reference>
<dbReference type="PROSITE" id="PS51012">
    <property type="entry name" value="ABC_TM2"/>
    <property type="match status" value="1"/>
</dbReference>
<gene>
    <name evidence="7" type="ORF">J2Z32_003510</name>
</gene>
<dbReference type="PANTHER" id="PTHR43027">
    <property type="entry name" value="DOXORUBICIN RESISTANCE ABC TRANSPORTER PERMEASE PROTEIN DRRC-RELATED"/>
    <property type="match status" value="1"/>
</dbReference>
<dbReference type="RefSeq" id="WP_210090437.1">
    <property type="nucleotide sequence ID" value="NZ_JAGGKG010000019.1"/>
</dbReference>
<name>A0ABS4FW84_9BACL</name>
<accession>A0ABS4FW84</accession>
<dbReference type="InterPro" id="IPR052902">
    <property type="entry name" value="ABC-2_transporter"/>
</dbReference>
<dbReference type="Pfam" id="PF12698">
    <property type="entry name" value="ABC2_membrane_3"/>
    <property type="match status" value="1"/>
</dbReference>
<keyword evidence="4 5" id="KW-0472">Membrane</keyword>
<dbReference type="EMBL" id="JAGGKG010000019">
    <property type="protein sequence ID" value="MBP1906845.1"/>
    <property type="molecule type" value="Genomic_DNA"/>
</dbReference>
<organism evidence="7 8">
    <name type="scientific">Paenibacillus turicensis</name>
    <dbReference type="NCBI Taxonomy" id="160487"/>
    <lineage>
        <taxon>Bacteria</taxon>
        <taxon>Bacillati</taxon>
        <taxon>Bacillota</taxon>
        <taxon>Bacilli</taxon>
        <taxon>Bacillales</taxon>
        <taxon>Paenibacillaceae</taxon>
        <taxon>Paenibacillus</taxon>
    </lineage>
</organism>
<evidence type="ECO:0000256" key="5">
    <source>
        <dbReference type="SAM" id="Phobius"/>
    </source>
</evidence>
<proteinExistence type="predicted"/>
<keyword evidence="2 5" id="KW-0812">Transmembrane</keyword>
<feature type="transmembrane region" description="Helical" evidence="5">
    <location>
        <begin position="232"/>
        <end position="255"/>
    </location>
</feature>
<dbReference type="PANTHER" id="PTHR43027:SF1">
    <property type="entry name" value="DOXORUBICIN RESISTANCE ABC TRANSPORTER PERMEASE PROTEIN DRRC-RELATED"/>
    <property type="match status" value="1"/>
</dbReference>
<keyword evidence="8" id="KW-1185">Reference proteome</keyword>
<dbReference type="InterPro" id="IPR047817">
    <property type="entry name" value="ABC2_TM_bact-type"/>
</dbReference>